<dbReference type="SUPFAM" id="SSF53474">
    <property type="entry name" value="alpha/beta-Hydrolases"/>
    <property type="match status" value="1"/>
</dbReference>
<name>A0ABR9CLL7_9HYPH</name>
<keyword evidence="5" id="KW-1185">Reference proteome</keyword>
<evidence type="ECO:0000256" key="1">
    <source>
        <dbReference type="ARBA" id="ARBA00022679"/>
    </source>
</evidence>
<dbReference type="Proteomes" id="UP000632063">
    <property type="component" value="Unassembled WGS sequence"/>
</dbReference>
<gene>
    <name evidence="2" type="primary">metXA</name>
    <name evidence="4" type="ORF">IG616_08640</name>
</gene>
<evidence type="ECO:0000259" key="3">
    <source>
        <dbReference type="Pfam" id="PF00561"/>
    </source>
</evidence>
<dbReference type="Gene3D" id="1.10.1740.110">
    <property type="match status" value="1"/>
</dbReference>
<feature type="active site" evidence="2">
    <location>
        <position position="365"/>
    </location>
</feature>
<dbReference type="EMBL" id="JACYXI010000004">
    <property type="protein sequence ID" value="MBD8891613.1"/>
    <property type="molecule type" value="Genomic_DNA"/>
</dbReference>
<sequence length="399" mass="43166">MTNETSETETVQLSLREADTPSSKLQVFSADEPLELDAGTSLAPWQIAYETYGTLNAGKSNAVLICHALTGDQYVASTNPITGKSGWWTRMVGPGCPIDTNHYFVICSNVLGGCLGTTGPATTNPATGKPYALEMPVVTIRDMVRAQARLIDKLGIDTLFAVVGGSMGGMQVLQWAASYPERVFAAVPIATGARHSSQNIAFHEVGRQAIMADPMWEGGSYISAGTRPTKGLAVARMAAHITYMSDESLHQKFGRNLQDRETLTFGFDADFQIESYLRHQGMTFVDRFDANSYLYVTRAMDYFDLAGQFGGSLANAFKGSRTRFCIMSFTSDWLFPTSESRAVVKALNAAAANVSFVEIDCDRGHDSFLLDVPEMYSTIRGFITGSAIARGIPVPGGSN</sequence>
<feature type="binding site" evidence="2">
    <location>
        <position position="236"/>
    </location>
    <ligand>
        <name>substrate</name>
    </ligand>
</feature>
<feature type="binding site" evidence="2">
    <location>
        <position position="366"/>
    </location>
    <ligand>
        <name>substrate</name>
    </ligand>
</feature>
<keyword evidence="1 2" id="KW-0808">Transferase</keyword>
<keyword evidence="2" id="KW-0028">Amino-acid biosynthesis</keyword>
<dbReference type="HAMAP" id="MF_00296">
    <property type="entry name" value="MetX_acyltransf"/>
    <property type="match status" value="1"/>
</dbReference>
<comment type="function">
    <text evidence="2">Transfers an acetyl group from acetyl-CoA to L-homoserine, forming acetyl-L-homoserine.</text>
</comment>
<feature type="domain" description="AB hydrolase-1" evidence="3">
    <location>
        <begin position="61"/>
        <end position="370"/>
    </location>
</feature>
<dbReference type="GO" id="GO:0004414">
    <property type="term" value="F:homoserine O-acetyltransferase activity"/>
    <property type="evidence" value="ECO:0007669"/>
    <property type="project" value="UniProtKB-EC"/>
</dbReference>
<dbReference type="RefSeq" id="WP_192147747.1">
    <property type="nucleotide sequence ID" value="NZ_JACYXI010000004.1"/>
</dbReference>
<feature type="active site" evidence="2">
    <location>
        <position position="332"/>
    </location>
</feature>
<comment type="similarity">
    <text evidence="2">Belongs to the AB hydrolase superfamily. MetX family.</text>
</comment>
<dbReference type="Pfam" id="PF00561">
    <property type="entry name" value="Abhydrolase_1"/>
    <property type="match status" value="1"/>
</dbReference>
<evidence type="ECO:0000256" key="2">
    <source>
        <dbReference type="HAMAP-Rule" id="MF_00296"/>
    </source>
</evidence>
<dbReference type="InterPro" id="IPR008220">
    <property type="entry name" value="HAT_MetX-like"/>
</dbReference>
<protein>
    <recommendedName>
        <fullName evidence="2">Homoserine O-acetyltransferase</fullName>
        <shortName evidence="2">HAT</shortName>
        <ecNumber evidence="2">2.3.1.31</ecNumber>
    </recommendedName>
    <alternativeName>
        <fullName evidence="2">Homoserine transacetylase</fullName>
        <shortName evidence="2">HTA</shortName>
    </alternativeName>
</protein>
<comment type="pathway">
    <text evidence="2">Amino-acid biosynthesis; L-methionine biosynthesis via de novo pathway; O-acetyl-L-homoserine from L-homoserine: step 1/1.</text>
</comment>
<dbReference type="InterPro" id="IPR029058">
    <property type="entry name" value="AB_hydrolase_fold"/>
</dbReference>
<organism evidence="4 5">
    <name type="scientific">Roseibium litorale</name>
    <dbReference type="NCBI Taxonomy" id="2803841"/>
    <lineage>
        <taxon>Bacteria</taxon>
        <taxon>Pseudomonadati</taxon>
        <taxon>Pseudomonadota</taxon>
        <taxon>Alphaproteobacteria</taxon>
        <taxon>Hyphomicrobiales</taxon>
        <taxon>Stappiaceae</taxon>
        <taxon>Roseibium</taxon>
    </lineage>
</organism>
<comment type="subcellular location">
    <subcellularLocation>
        <location evidence="2">Cytoplasm</location>
    </subcellularLocation>
</comment>
<accession>A0ABR9CLL7</accession>
<reference evidence="5" key="1">
    <citation type="submission" date="2020-09" db="EMBL/GenBank/DDBJ databases">
        <title>The genome sequence of strain Labrenzia suaedae 4C16A.</title>
        <authorList>
            <person name="Liu Y."/>
        </authorList>
    </citation>
    <scope>NUCLEOTIDE SEQUENCE [LARGE SCALE GENOMIC DNA]</scope>
    <source>
        <strain evidence="5">4C16A</strain>
    </source>
</reference>
<proteinExistence type="inferred from homology"/>
<dbReference type="PIRSF" id="PIRSF000443">
    <property type="entry name" value="Homoser_Ac_trans"/>
    <property type="match status" value="1"/>
</dbReference>
<dbReference type="NCBIfam" id="TIGR01392">
    <property type="entry name" value="homoserO_Ac_trn"/>
    <property type="match status" value="1"/>
</dbReference>
<reference evidence="4 5" key="2">
    <citation type="journal article" date="2021" name="Int. J. Syst. Evol. Microbiol.">
        <title>Roseibium litorale sp. nov., isolated from a tidal flat sediment and proposal for the reclassification of Labrenzia polysiphoniae as Roseibium polysiphoniae comb. nov.</title>
        <authorList>
            <person name="Liu Y."/>
            <person name="Pei T."/>
            <person name="Du J."/>
            <person name="Chao M."/>
            <person name="Deng M.R."/>
            <person name="Zhu H."/>
        </authorList>
    </citation>
    <scope>NUCLEOTIDE SEQUENCE [LARGE SCALE GENOMIC DNA]</scope>
    <source>
        <strain evidence="4 5">4C16A</strain>
    </source>
</reference>
<dbReference type="PANTHER" id="PTHR32268:SF11">
    <property type="entry name" value="HOMOSERINE O-ACETYLTRANSFERASE"/>
    <property type="match status" value="1"/>
</dbReference>
<evidence type="ECO:0000313" key="4">
    <source>
        <dbReference type="EMBL" id="MBD8891613.1"/>
    </source>
</evidence>
<keyword evidence="2" id="KW-0486">Methionine biosynthesis</keyword>
<dbReference type="InterPro" id="IPR000073">
    <property type="entry name" value="AB_hydrolase_1"/>
</dbReference>
<dbReference type="Gene3D" id="3.40.50.1820">
    <property type="entry name" value="alpha/beta hydrolase"/>
    <property type="match status" value="1"/>
</dbReference>
<keyword evidence="2 4" id="KW-0012">Acyltransferase</keyword>
<comment type="caution">
    <text evidence="4">The sequence shown here is derived from an EMBL/GenBank/DDBJ whole genome shotgun (WGS) entry which is preliminary data.</text>
</comment>
<evidence type="ECO:0000313" key="5">
    <source>
        <dbReference type="Proteomes" id="UP000632063"/>
    </source>
</evidence>
<dbReference type="PANTHER" id="PTHR32268">
    <property type="entry name" value="HOMOSERINE O-ACETYLTRANSFERASE"/>
    <property type="match status" value="1"/>
</dbReference>
<feature type="active site" description="Nucleophile" evidence="2">
    <location>
        <position position="166"/>
    </location>
</feature>
<comment type="subunit">
    <text evidence="2">Homodimer.</text>
</comment>
<dbReference type="NCBIfam" id="NF001209">
    <property type="entry name" value="PRK00175.1"/>
    <property type="match status" value="1"/>
</dbReference>
<dbReference type="EC" id="2.3.1.31" evidence="2"/>
<comment type="catalytic activity">
    <reaction evidence="2">
        <text>L-homoserine + acetyl-CoA = O-acetyl-L-homoserine + CoA</text>
        <dbReference type="Rhea" id="RHEA:13701"/>
        <dbReference type="ChEBI" id="CHEBI:57287"/>
        <dbReference type="ChEBI" id="CHEBI:57288"/>
        <dbReference type="ChEBI" id="CHEBI:57476"/>
        <dbReference type="ChEBI" id="CHEBI:57716"/>
        <dbReference type="EC" id="2.3.1.31"/>
    </reaction>
</comment>
<comment type="caution">
    <text evidence="2">Lacks conserved residue(s) required for the propagation of feature annotation.</text>
</comment>
<keyword evidence="2" id="KW-0963">Cytoplasm</keyword>